<dbReference type="OrthoDB" id="5401788at2"/>
<evidence type="ECO:0000313" key="2">
    <source>
        <dbReference type="EMBL" id="SQD79767.1"/>
    </source>
</evidence>
<dbReference type="PANTHER" id="PTHR39327:SF1">
    <property type="entry name" value="BLR5470 PROTEIN"/>
    <property type="match status" value="1"/>
</dbReference>
<organism evidence="2 3">
    <name type="scientific">Moritella yayanosii</name>
    <dbReference type="NCBI Taxonomy" id="69539"/>
    <lineage>
        <taxon>Bacteria</taxon>
        <taxon>Pseudomonadati</taxon>
        <taxon>Pseudomonadota</taxon>
        <taxon>Gammaproteobacteria</taxon>
        <taxon>Alteromonadales</taxon>
        <taxon>Moritellaceae</taxon>
        <taxon>Moritella</taxon>
    </lineage>
</organism>
<proteinExistence type="predicted"/>
<feature type="signal peptide" evidence="1">
    <location>
        <begin position="1"/>
        <end position="22"/>
    </location>
</feature>
<name>A0A330LS43_9GAMM</name>
<dbReference type="InterPro" id="IPR038765">
    <property type="entry name" value="Papain-like_cys_pep_sf"/>
</dbReference>
<dbReference type="KEGG" id="mya:MORIYA_3312"/>
<sequence>MISKHLHLPWLIIALSVSPATAYISQSFSYDFYHQLTLEYGDDATARAKRWQSLLESSKLSSDWDKVNKINNFFNREIIYKTDIELWKKHDYWASPAETIGQGMGDCEDFVIAKFFSLIALGIPEDKLRLMYVRHLKVNQPHMVLLYTENKTAKTVVLDNFNPQILPTSLRRDLKPIYSFNGQGLWTAKAKSRGKKITNSRGVSAWRDLVTKIEKNNI</sequence>
<dbReference type="SUPFAM" id="SSF54001">
    <property type="entry name" value="Cysteine proteinases"/>
    <property type="match status" value="1"/>
</dbReference>
<reference evidence="3" key="1">
    <citation type="submission" date="2018-05" db="EMBL/GenBank/DDBJ databases">
        <authorList>
            <person name="Cea G.-C."/>
            <person name="William W."/>
        </authorList>
    </citation>
    <scope>NUCLEOTIDE SEQUENCE [LARGE SCALE GENOMIC DNA]</scope>
    <source>
        <strain evidence="3">DB21MT 5</strain>
    </source>
</reference>
<dbReference type="InterPro" id="IPR010319">
    <property type="entry name" value="Transglutaminase-like_Cys_pept"/>
</dbReference>
<dbReference type="EMBL" id="LS483250">
    <property type="protein sequence ID" value="SQD79767.1"/>
    <property type="molecule type" value="Genomic_DNA"/>
</dbReference>
<keyword evidence="3" id="KW-1185">Reference proteome</keyword>
<keyword evidence="1" id="KW-0732">Signal</keyword>
<accession>A0A330LS43</accession>
<feature type="chain" id="PRO_5016441392" evidence="1">
    <location>
        <begin position="23"/>
        <end position="218"/>
    </location>
</feature>
<protein>
    <submittedName>
        <fullName evidence="2">Transglutaminase</fullName>
    </submittedName>
</protein>
<dbReference type="Pfam" id="PF06035">
    <property type="entry name" value="Peptidase_C93"/>
    <property type="match status" value="1"/>
</dbReference>
<dbReference type="AlphaFoldDB" id="A0A330LS43"/>
<dbReference type="PANTHER" id="PTHR39327">
    <property type="match status" value="1"/>
</dbReference>
<dbReference type="RefSeq" id="WP_112716644.1">
    <property type="nucleotide sequence ID" value="NZ_LS483250.1"/>
</dbReference>
<dbReference type="Gene3D" id="3.10.620.30">
    <property type="match status" value="1"/>
</dbReference>
<gene>
    <name evidence="2" type="ORF">MORIYA_3312</name>
</gene>
<dbReference type="Proteomes" id="UP000250163">
    <property type="component" value="Chromosome MORIYA"/>
</dbReference>
<evidence type="ECO:0000256" key="1">
    <source>
        <dbReference type="SAM" id="SignalP"/>
    </source>
</evidence>
<evidence type="ECO:0000313" key="3">
    <source>
        <dbReference type="Proteomes" id="UP000250163"/>
    </source>
</evidence>